<name>A0AAF0QR17_SOLVR</name>
<evidence type="ECO:0000256" key="6">
    <source>
        <dbReference type="SAM" id="Phobius"/>
    </source>
</evidence>
<dbReference type="SUPFAM" id="SSF56112">
    <property type="entry name" value="Protein kinase-like (PK-like)"/>
    <property type="match status" value="1"/>
</dbReference>
<dbReference type="GO" id="GO:0005524">
    <property type="term" value="F:ATP binding"/>
    <property type="evidence" value="ECO:0007669"/>
    <property type="project" value="UniProtKB-KW"/>
</dbReference>
<evidence type="ECO:0000256" key="1">
    <source>
        <dbReference type="ARBA" id="ARBA00022527"/>
    </source>
</evidence>
<keyword evidence="1" id="KW-0723">Serine/threonine-protein kinase</keyword>
<keyword evidence="4" id="KW-0418">Kinase</keyword>
<dbReference type="InterPro" id="IPR011009">
    <property type="entry name" value="Kinase-like_dom_sf"/>
</dbReference>
<keyword evidence="6" id="KW-0472">Membrane</keyword>
<keyword evidence="3" id="KW-0547">Nucleotide-binding</keyword>
<evidence type="ECO:0000313" key="7">
    <source>
        <dbReference type="EMBL" id="WMV27257.1"/>
    </source>
</evidence>
<organism evidence="7 8">
    <name type="scientific">Solanum verrucosum</name>
    <dbReference type="NCBI Taxonomy" id="315347"/>
    <lineage>
        <taxon>Eukaryota</taxon>
        <taxon>Viridiplantae</taxon>
        <taxon>Streptophyta</taxon>
        <taxon>Embryophyta</taxon>
        <taxon>Tracheophyta</taxon>
        <taxon>Spermatophyta</taxon>
        <taxon>Magnoliopsida</taxon>
        <taxon>eudicotyledons</taxon>
        <taxon>Gunneridae</taxon>
        <taxon>Pentapetalae</taxon>
        <taxon>asterids</taxon>
        <taxon>lamiids</taxon>
        <taxon>Solanales</taxon>
        <taxon>Solanaceae</taxon>
        <taxon>Solanoideae</taxon>
        <taxon>Solaneae</taxon>
        <taxon>Solanum</taxon>
    </lineage>
</organism>
<protein>
    <submittedName>
        <fullName evidence="7">Uncharacterized protein</fullName>
    </submittedName>
</protein>
<keyword evidence="6" id="KW-1133">Transmembrane helix</keyword>
<dbReference type="GO" id="GO:0004674">
    <property type="term" value="F:protein serine/threonine kinase activity"/>
    <property type="evidence" value="ECO:0007669"/>
    <property type="project" value="UniProtKB-KW"/>
</dbReference>
<dbReference type="PANTHER" id="PTHR27002">
    <property type="entry name" value="RECEPTOR-LIKE SERINE/THREONINE-PROTEIN KINASE SD1-8"/>
    <property type="match status" value="1"/>
</dbReference>
<sequence>MNNHSFKKKELKAEILAVSFSLLMAMILLILILLWYKWKKKKLKFREDFELPLFSLSTITRATNNFSVNNKIGEGGFGPVFTANLLE</sequence>
<gene>
    <name evidence="7" type="ORF">MTR67_020642</name>
</gene>
<evidence type="ECO:0000256" key="3">
    <source>
        <dbReference type="ARBA" id="ARBA00022741"/>
    </source>
</evidence>
<dbReference type="Proteomes" id="UP001234989">
    <property type="component" value="Chromosome 4"/>
</dbReference>
<keyword evidence="2" id="KW-0808">Transferase</keyword>
<dbReference type="EMBL" id="CP133615">
    <property type="protein sequence ID" value="WMV27257.1"/>
    <property type="molecule type" value="Genomic_DNA"/>
</dbReference>
<proteinExistence type="predicted"/>
<dbReference type="GO" id="GO:0005886">
    <property type="term" value="C:plasma membrane"/>
    <property type="evidence" value="ECO:0007669"/>
    <property type="project" value="TreeGrafter"/>
</dbReference>
<evidence type="ECO:0000256" key="5">
    <source>
        <dbReference type="ARBA" id="ARBA00022840"/>
    </source>
</evidence>
<dbReference type="PANTHER" id="PTHR27002:SF932">
    <property type="entry name" value="RECEPTOR-LIKE SERINE_THREONINE-PROTEIN KINASE"/>
    <property type="match status" value="1"/>
</dbReference>
<keyword evidence="8" id="KW-1185">Reference proteome</keyword>
<evidence type="ECO:0000256" key="2">
    <source>
        <dbReference type="ARBA" id="ARBA00022679"/>
    </source>
</evidence>
<reference evidence="7" key="1">
    <citation type="submission" date="2023-08" db="EMBL/GenBank/DDBJ databases">
        <title>A de novo genome assembly of Solanum verrucosum Schlechtendal, a Mexican diploid species geographically isolated from the other diploid A-genome species in potato relatives.</title>
        <authorList>
            <person name="Hosaka K."/>
        </authorList>
    </citation>
    <scope>NUCLEOTIDE SEQUENCE</scope>
    <source>
        <tissue evidence="7">Young leaves</tissue>
    </source>
</reference>
<dbReference type="AlphaFoldDB" id="A0AAF0QR17"/>
<keyword evidence="5" id="KW-0067">ATP-binding</keyword>
<keyword evidence="6" id="KW-0812">Transmembrane</keyword>
<evidence type="ECO:0000313" key="8">
    <source>
        <dbReference type="Proteomes" id="UP001234989"/>
    </source>
</evidence>
<evidence type="ECO:0000256" key="4">
    <source>
        <dbReference type="ARBA" id="ARBA00022777"/>
    </source>
</evidence>
<dbReference type="Gene3D" id="3.30.200.20">
    <property type="entry name" value="Phosphorylase Kinase, domain 1"/>
    <property type="match status" value="1"/>
</dbReference>
<feature type="transmembrane region" description="Helical" evidence="6">
    <location>
        <begin position="15"/>
        <end position="36"/>
    </location>
</feature>
<accession>A0AAF0QR17</accession>